<gene>
    <name evidence="1" type="ORF">UFOPK3204_00151</name>
</gene>
<dbReference type="GO" id="GO:0016811">
    <property type="term" value="F:hydrolase activity, acting on carbon-nitrogen (but not peptide) bonds, in linear amides"/>
    <property type="evidence" value="ECO:0007669"/>
    <property type="project" value="TreeGrafter"/>
</dbReference>
<dbReference type="InterPro" id="IPR003737">
    <property type="entry name" value="GlcNAc_PI_deacetylase-related"/>
</dbReference>
<dbReference type="InterPro" id="IPR024078">
    <property type="entry name" value="LmbE-like_dom_sf"/>
</dbReference>
<dbReference type="Gene3D" id="3.40.50.10320">
    <property type="entry name" value="LmbE-like"/>
    <property type="match status" value="1"/>
</dbReference>
<dbReference type="EMBL" id="CAFABK010000003">
    <property type="protein sequence ID" value="CAB4820886.1"/>
    <property type="molecule type" value="Genomic_DNA"/>
</dbReference>
<sequence length="214" mass="23898">MSFRNRRALKALRTCTHLMVVAHPDDETLWGGVQLAEGNNWGVICSTNGKNRARANAFVKAMKILGCCGIMLDVADRREHPPTNDDLEELAAFIGPLINGPGVVQVVTHGPDGEYGHPMHIAISELVTRLMRNVDSLYYFNFSETQDARVLKPRAWNLKESAIVRYLGQPSEMVDSDRRHYLLSMHEAPVQVADYVRPKALLRAIYAGSEVTIT</sequence>
<accession>A0A6J6ZMA1</accession>
<name>A0A6J6ZMA1_9ZZZZ</name>
<dbReference type="SUPFAM" id="SSF102588">
    <property type="entry name" value="LmbE-like"/>
    <property type="match status" value="1"/>
</dbReference>
<dbReference type="AlphaFoldDB" id="A0A6J6ZMA1"/>
<dbReference type="PANTHER" id="PTHR12993:SF26">
    <property type="entry name" value="1D-MYO-INOSITOL 2-ACETAMIDO-2-DEOXY-ALPHA-D-GLUCOPYRANOSIDE DEACETYLASE"/>
    <property type="match status" value="1"/>
</dbReference>
<dbReference type="Pfam" id="PF02585">
    <property type="entry name" value="PIG-L"/>
    <property type="match status" value="1"/>
</dbReference>
<dbReference type="PANTHER" id="PTHR12993">
    <property type="entry name" value="N-ACETYLGLUCOSAMINYL-PHOSPHATIDYLINOSITOL DE-N-ACETYLASE-RELATED"/>
    <property type="match status" value="1"/>
</dbReference>
<proteinExistence type="predicted"/>
<evidence type="ECO:0000313" key="1">
    <source>
        <dbReference type="EMBL" id="CAB4820886.1"/>
    </source>
</evidence>
<protein>
    <submittedName>
        <fullName evidence="1">Unannotated protein</fullName>
    </submittedName>
</protein>
<organism evidence="1">
    <name type="scientific">freshwater metagenome</name>
    <dbReference type="NCBI Taxonomy" id="449393"/>
    <lineage>
        <taxon>unclassified sequences</taxon>
        <taxon>metagenomes</taxon>
        <taxon>ecological metagenomes</taxon>
    </lineage>
</organism>
<reference evidence="1" key="1">
    <citation type="submission" date="2020-05" db="EMBL/GenBank/DDBJ databases">
        <authorList>
            <person name="Chiriac C."/>
            <person name="Salcher M."/>
            <person name="Ghai R."/>
            <person name="Kavagutti S V."/>
        </authorList>
    </citation>
    <scope>NUCLEOTIDE SEQUENCE</scope>
</reference>